<dbReference type="GO" id="GO:0032259">
    <property type="term" value="P:methylation"/>
    <property type="evidence" value="ECO:0007669"/>
    <property type="project" value="UniProtKB-KW"/>
</dbReference>
<evidence type="ECO:0000256" key="4">
    <source>
        <dbReference type="ARBA" id="ARBA00022679"/>
    </source>
</evidence>
<keyword evidence="2" id="KW-0169">Cobalamin biosynthesis</keyword>
<reference evidence="7 8" key="1">
    <citation type="submission" date="2018-08" db="EMBL/GenBank/DDBJ databases">
        <title>The metabolism and importance of syntrophic acetate oxidation coupled to methane or sulfide production in haloalkaline environments.</title>
        <authorList>
            <person name="Timmers P.H.A."/>
            <person name="Vavourakis C.D."/>
            <person name="Sorokin D.Y."/>
            <person name="Sinninghe Damste J.S."/>
            <person name="Muyzer G."/>
            <person name="Stams A.J.M."/>
            <person name="Plugge C.M."/>
        </authorList>
    </citation>
    <scope>NUCLEOTIDE SEQUENCE [LARGE SCALE GENOMIC DNA]</scope>
    <source>
        <strain evidence="7">MSAO_Arc3</strain>
    </source>
</reference>
<dbReference type="InterPro" id="IPR000878">
    <property type="entry name" value="4pyrrol_Mease"/>
</dbReference>
<keyword evidence="3 7" id="KW-0489">Methyltransferase</keyword>
<dbReference type="RefSeq" id="WP_259134662.1">
    <property type="nucleotide sequence ID" value="NZ_JANUCS010000007.1"/>
</dbReference>
<dbReference type="GO" id="GO:0008276">
    <property type="term" value="F:protein methyltransferase activity"/>
    <property type="evidence" value="ECO:0007669"/>
    <property type="project" value="InterPro"/>
</dbReference>
<dbReference type="Pfam" id="PF00590">
    <property type="entry name" value="TP_methylase"/>
    <property type="match status" value="1"/>
</dbReference>
<dbReference type="Gene3D" id="3.30.950.10">
    <property type="entry name" value="Methyltransferase, Cobalt-precorrin-4 Transmethylase, Domain 2"/>
    <property type="match status" value="1"/>
</dbReference>
<dbReference type="EMBL" id="QZAB01000050">
    <property type="protein sequence ID" value="RQD92181.1"/>
    <property type="molecule type" value="Genomic_DNA"/>
</dbReference>
<organism evidence="7 8">
    <name type="scientific">Methanosalsum natronophilum</name>
    <dbReference type="NCBI Taxonomy" id="768733"/>
    <lineage>
        <taxon>Archaea</taxon>
        <taxon>Methanobacteriati</taxon>
        <taxon>Methanobacteriota</taxon>
        <taxon>Stenosarchaea group</taxon>
        <taxon>Methanomicrobia</taxon>
        <taxon>Methanosarcinales</taxon>
        <taxon>Methanosarcinaceae</taxon>
        <taxon>Methanosalsum</taxon>
    </lineage>
</organism>
<dbReference type="InterPro" id="IPR014776">
    <property type="entry name" value="4pyrrole_Mease_sub2"/>
</dbReference>
<keyword evidence="5" id="KW-0949">S-adenosyl-L-methionine</keyword>
<dbReference type="PANTHER" id="PTHR43182:SF1">
    <property type="entry name" value="COBALT-PRECORRIN-7 C(5)-METHYLTRANSFERASE"/>
    <property type="match status" value="1"/>
</dbReference>
<dbReference type="AlphaFoldDB" id="A0A3R7VUI2"/>
<dbReference type="CDD" id="cd11644">
    <property type="entry name" value="Precorrin-6Y-MT"/>
    <property type="match status" value="1"/>
</dbReference>
<name>A0A3R7VUI2_9EURY</name>
<dbReference type="GO" id="GO:0009236">
    <property type="term" value="P:cobalamin biosynthetic process"/>
    <property type="evidence" value="ECO:0007669"/>
    <property type="project" value="UniProtKB-UniPathway"/>
</dbReference>
<dbReference type="Gene3D" id="3.40.1010.10">
    <property type="entry name" value="Cobalt-precorrin-4 Transmethylase, Domain 1"/>
    <property type="match status" value="1"/>
</dbReference>
<gene>
    <name evidence="7" type="ORF">D5R95_00625</name>
</gene>
<dbReference type="PANTHER" id="PTHR43182">
    <property type="entry name" value="COBALT-PRECORRIN-6B C(15)-METHYLTRANSFERASE (DECARBOXYLATING)"/>
    <property type="match status" value="1"/>
</dbReference>
<dbReference type="SUPFAM" id="SSF53790">
    <property type="entry name" value="Tetrapyrrole methylase"/>
    <property type="match status" value="1"/>
</dbReference>
<dbReference type="InterPro" id="IPR014777">
    <property type="entry name" value="4pyrrole_Mease_sub1"/>
</dbReference>
<comment type="pathway">
    <text evidence="1">Cofactor biosynthesis; adenosylcobalamin biosynthesis.</text>
</comment>
<proteinExistence type="predicted"/>
<evidence type="ECO:0000256" key="1">
    <source>
        <dbReference type="ARBA" id="ARBA00004953"/>
    </source>
</evidence>
<dbReference type="InterPro" id="IPR050714">
    <property type="entry name" value="Cobalamin_biosynth_MTase"/>
</dbReference>
<dbReference type="NCBIfam" id="NF004461">
    <property type="entry name" value="PRK05787.2-4"/>
    <property type="match status" value="1"/>
</dbReference>
<evidence type="ECO:0000313" key="8">
    <source>
        <dbReference type="Proteomes" id="UP000284763"/>
    </source>
</evidence>
<feature type="domain" description="Tetrapyrrole methylase" evidence="6">
    <location>
        <begin position="3"/>
        <end position="179"/>
    </location>
</feature>
<dbReference type="InterPro" id="IPR035996">
    <property type="entry name" value="4pyrrol_Methylase_sf"/>
</dbReference>
<evidence type="ECO:0000256" key="5">
    <source>
        <dbReference type="ARBA" id="ARBA00022691"/>
    </source>
</evidence>
<sequence length="195" mass="21225">MIVVGIGVGPGMLTEEAIDAIRNANIIYGSKRSIEMVREYITCESKVIKNYRNFEDLPKDAVVLSTGDPMFSGLGKYASESDYIIPGISSLQITCCRLGVSIDQKFVAITSHGRNPAAAKEAFIQELNLGKTIFLLPADNFGVPEIVKIIKDSSSDAAIHVCENIGYTDERIASGTIEHPPEVKSKLYSIMVIPK</sequence>
<keyword evidence="4 7" id="KW-0808">Transferase</keyword>
<dbReference type="InterPro" id="IPR012818">
    <property type="entry name" value="CbiE"/>
</dbReference>
<dbReference type="UniPathway" id="UPA00148"/>
<dbReference type="EC" id="2.1.1.289" evidence="7"/>
<dbReference type="Proteomes" id="UP000284763">
    <property type="component" value="Unassembled WGS sequence"/>
</dbReference>
<accession>A0A3R7VUI2</accession>
<protein>
    <submittedName>
        <fullName evidence="7">Cobalt-precorrin-7 (C(5))-methyltransferase</fullName>
        <ecNumber evidence="7">2.1.1.289</ecNumber>
    </submittedName>
</protein>
<evidence type="ECO:0000256" key="2">
    <source>
        <dbReference type="ARBA" id="ARBA00022573"/>
    </source>
</evidence>
<evidence type="ECO:0000256" key="3">
    <source>
        <dbReference type="ARBA" id="ARBA00022603"/>
    </source>
</evidence>
<comment type="caution">
    <text evidence="7">The sequence shown here is derived from an EMBL/GenBank/DDBJ whole genome shotgun (WGS) entry which is preliminary data.</text>
</comment>
<dbReference type="NCBIfam" id="TIGR02467">
    <property type="entry name" value="CbiE"/>
    <property type="match status" value="1"/>
</dbReference>
<evidence type="ECO:0000313" key="7">
    <source>
        <dbReference type="EMBL" id="RQD92181.1"/>
    </source>
</evidence>
<evidence type="ECO:0000259" key="6">
    <source>
        <dbReference type="Pfam" id="PF00590"/>
    </source>
</evidence>